<dbReference type="EMBL" id="BMKG01000015">
    <property type="protein sequence ID" value="GGC10883.1"/>
    <property type="molecule type" value="Genomic_DNA"/>
</dbReference>
<organism evidence="3 4">
    <name type="scientific">Pseudoduganella buxea</name>
    <dbReference type="NCBI Taxonomy" id="1949069"/>
    <lineage>
        <taxon>Bacteria</taxon>
        <taxon>Pseudomonadati</taxon>
        <taxon>Pseudomonadota</taxon>
        <taxon>Betaproteobacteria</taxon>
        <taxon>Burkholderiales</taxon>
        <taxon>Oxalobacteraceae</taxon>
        <taxon>Telluria group</taxon>
        <taxon>Pseudoduganella</taxon>
    </lineage>
</organism>
<evidence type="ECO:0000313" key="3">
    <source>
        <dbReference type="EMBL" id="MTV54406.1"/>
    </source>
</evidence>
<proteinExistence type="predicted"/>
<accession>A0A6I3T0Q1</accession>
<protein>
    <submittedName>
        <fullName evidence="3">ABC transporter permease</fullName>
    </submittedName>
</protein>
<reference evidence="2" key="4">
    <citation type="submission" date="2024-05" db="EMBL/GenBank/DDBJ databases">
        <authorList>
            <person name="Sun Q."/>
            <person name="Zhou Y."/>
        </authorList>
    </citation>
    <scope>NUCLEOTIDE SEQUENCE</scope>
    <source>
        <strain evidence="2">CGMCC 1.15931</strain>
    </source>
</reference>
<keyword evidence="5" id="KW-1185">Reference proteome</keyword>
<feature type="transmembrane region" description="Helical" evidence="1">
    <location>
        <begin position="132"/>
        <end position="153"/>
    </location>
</feature>
<dbReference type="EMBL" id="WNKZ01000050">
    <property type="protein sequence ID" value="MTV54406.1"/>
    <property type="molecule type" value="Genomic_DNA"/>
</dbReference>
<reference evidence="2" key="1">
    <citation type="journal article" date="2014" name="Int. J. Syst. Evol. Microbiol.">
        <title>Complete genome of a new Firmicutes species belonging to the dominant human colonic microbiota ('Ruminococcus bicirculans') reveals two chromosomes and a selective capacity to utilize plant glucans.</title>
        <authorList>
            <consortium name="NISC Comparative Sequencing Program"/>
            <person name="Wegmann U."/>
            <person name="Louis P."/>
            <person name="Goesmann A."/>
            <person name="Henrissat B."/>
            <person name="Duncan S.H."/>
            <person name="Flint H.J."/>
        </authorList>
    </citation>
    <scope>NUCLEOTIDE SEQUENCE</scope>
    <source>
        <strain evidence="2">CGMCC 1.15931</strain>
    </source>
</reference>
<feature type="transmembrane region" description="Helical" evidence="1">
    <location>
        <begin position="100"/>
        <end position="125"/>
    </location>
</feature>
<dbReference type="Proteomes" id="UP000622638">
    <property type="component" value="Unassembled WGS sequence"/>
</dbReference>
<sequence length="259" mass="27127">MPRWGTLRAVRAIAAATVLEAWRSQLPWLLAGLAAVAAALAVFLHGVALVEAGPTRLALLAALLRLATAGIVATLAVAGTVREAQDKQAEQLLTLPIARAAWLCGRLAGFGAVALLPALLALAILLPATTSLWPALLWAATLLCELWIVAAFATFCALGLGNVAPALCATFGFYALARSLTALQLLGDTTARDAGTRLLALATDVVAWLLPRLDGFARTEWLLYGTGTPSDLGAVLVQTVLALLLLLAASLFDLYRRQF</sequence>
<feature type="transmembrane region" description="Helical" evidence="1">
    <location>
        <begin position="28"/>
        <end position="50"/>
    </location>
</feature>
<dbReference type="AlphaFoldDB" id="A0A6I3T0Q1"/>
<keyword evidence="1" id="KW-1133">Transmembrane helix</keyword>
<evidence type="ECO:0000313" key="2">
    <source>
        <dbReference type="EMBL" id="GGC10883.1"/>
    </source>
</evidence>
<feature type="transmembrane region" description="Helical" evidence="1">
    <location>
        <begin position="57"/>
        <end position="80"/>
    </location>
</feature>
<evidence type="ECO:0000313" key="5">
    <source>
        <dbReference type="Proteomes" id="UP000622638"/>
    </source>
</evidence>
<keyword evidence="1" id="KW-0812">Transmembrane</keyword>
<reference evidence="5" key="2">
    <citation type="journal article" date="2019" name="Int. J. Syst. Evol. Microbiol.">
        <title>The Global Catalogue of Microorganisms (GCM) 10K type strain sequencing project: providing services to taxonomists for standard genome sequencing and annotation.</title>
        <authorList>
            <consortium name="The Broad Institute Genomics Platform"/>
            <consortium name="The Broad Institute Genome Sequencing Center for Infectious Disease"/>
            <person name="Wu L."/>
            <person name="Ma J."/>
        </authorList>
    </citation>
    <scope>NUCLEOTIDE SEQUENCE [LARGE SCALE GENOMIC DNA]</scope>
    <source>
        <strain evidence="5">CGMCC 1.15931</strain>
    </source>
</reference>
<feature type="transmembrane region" description="Helical" evidence="1">
    <location>
        <begin position="233"/>
        <end position="255"/>
    </location>
</feature>
<reference evidence="3 4" key="3">
    <citation type="submission" date="2019-11" db="EMBL/GenBank/DDBJ databases">
        <title>Type strains purchased from KCTC, JCM and DSMZ.</title>
        <authorList>
            <person name="Lu H."/>
        </authorList>
    </citation>
    <scope>NUCLEOTIDE SEQUENCE [LARGE SCALE GENOMIC DNA]</scope>
    <source>
        <strain evidence="3 4">KCTC 52429</strain>
    </source>
</reference>
<comment type="caution">
    <text evidence="3">The sequence shown here is derived from an EMBL/GenBank/DDBJ whole genome shotgun (WGS) entry which is preliminary data.</text>
</comment>
<evidence type="ECO:0000313" key="4">
    <source>
        <dbReference type="Proteomes" id="UP000430634"/>
    </source>
</evidence>
<keyword evidence="1" id="KW-0472">Membrane</keyword>
<gene>
    <name evidence="2" type="ORF">GCM10011572_35260</name>
    <name evidence="3" type="ORF">GM672_16870</name>
</gene>
<dbReference type="OrthoDB" id="8753690at2"/>
<evidence type="ECO:0000256" key="1">
    <source>
        <dbReference type="SAM" id="Phobius"/>
    </source>
</evidence>
<feature type="transmembrane region" description="Helical" evidence="1">
    <location>
        <begin position="159"/>
        <end position="177"/>
    </location>
</feature>
<name>A0A6I3T0Q1_9BURK</name>
<dbReference type="RefSeq" id="WP_155471700.1">
    <property type="nucleotide sequence ID" value="NZ_BMKG01000015.1"/>
</dbReference>
<dbReference type="Proteomes" id="UP000430634">
    <property type="component" value="Unassembled WGS sequence"/>
</dbReference>